<protein>
    <recommendedName>
        <fullName evidence="3">FabD/lysophospholipase-like protein</fullName>
    </recommendedName>
</protein>
<evidence type="ECO:0000313" key="2">
    <source>
        <dbReference type="Proteomes" id="UP000799779"/>
    </source>
</evidence>
<dbReference type="Gene3D" id="3.40.1090.10">
    <property type="entry name" value="Cytosolic phospholipase A2 catalytic domain"/>
    <property type="match status" value="1"/>
</dbReference>
<dbReference type="OrthoDB" id="194358at2759"/>
<reference evidence="1" key="1">
    <citation type="journal article" date="2020" name="Stud. Mycol.">
        <title>101 Dothideomycetes genomes: a test case for predicting lifestyles and emergence of pathogens.</title>
        <authorList>
            <person name="Haridas S."/>
            <person name="Albert R."/>
            <person name="Binder M."/>
            <person name="Bloem J."/>
            <person name="Labutti K."/>
            <person name="Salamov A."/>
            <person name="Andreopoulos B."/>
            <person name="Baker S."/>
            <person name="Barry K."/>
            <person name="Bills G."/>
            <person name="Bluhm B."/>
            <person name="Cannon C."/>
            <person name="Castanera R."/>
            <person name="Culley D."/>
            <person name="Daum C."/>
            <person name="Ezra D."/>
            <person name="Gonzalez J."/>
            <person name="Henrissat B."/>
            <person name="Kuo A."/>
            <person name="Liang C."/>
            <person name="Lipzen A."/>
            <person name="Lutzoni F."/>
            <person name="Magnuson J."/>
            <person name="Mondo S."/>
            <person name="Nolan M."/>
            <person name="Ohm R."/>
            <person name="Pangilinan J."/>
            <person name="Park H.-J."/>
            <person name="Ramirez L."/>
            <person name="Alfaro M."/>
            <person name="Sun H."/>
            <person name="Tritt A."/>
            <person name="Yoshinaga Y."/>
            <person name="Zwiers L.-H."/>
            <person name="Turgeon B."/>
            <person name="Goodwin S."/>
            <person name="Spatafora J."/>
            <person name="Crous P."/>
            <person name="Grigoriev I."/>
        </authorList>
    </citation>
    <scope>NUCLEOTIDE SEQUENCE</scope>
    <source>
        <strain evidence="1">CBS 123094</strain>
    </source>
</reference>
<gene>
    <name evidence="1" type="ORF">P154DRAFT_540616</name>
</gene>
<evidence type="ECO:0008006" key="3">
    <source>
        <dbReference type="Google" id="ProtNLM"/>
    </source>
</evidence>
<dbReference type="EMBL" id="ML977721">
    <property type="protein sequence ID" value="KAF1993196.1"/>
    <property type="molecule type" value="Genomic_DNA"/>
</dbReference>
<organism evidence="1 2">
    <name type="scientific">Amniculicola lignicola CBS 123094</name>
    <dbReference type="NCBI Taxonomy" id="1392246"/>
    <lineage>
        <taxon>Eukaryota</taxon>
        <taxon>Fungi</taxon>
        <taxon>Dikarya</taxon>
        <taxon>Ascomycota</taxon>
        <taxon>Pezizomycotina</taxon>
        <taxon>Dothideomycetes</taxon>
        <taxon>Pleosporomycetidae</taxon>
        <taxon>Pleosporales</taxon>
        <taxon>Amniculicolaceae</taxon>
        <taxon>Amniculicola</taxon>
    </lineage>
</organism>
<dbReference type="Proteomes" id="UP000799779">
    <property type="component" value="Unassembled WGS sequence"/>
</dbReference>
<accession>A0A6A5W6D8</accession>
<dbReference type="AlphaFoldDB" id="A0A6A5W6D8"/>
<keyword evidence="2" id="KW-1185">Reference proteome</keyword>
<evidence type="ECO:0000313" key="1">
    <source>
        <dbReference type="EMBL" id="KAF1993196.1"/>
    </source>
</evidence>
<proteinExistence type="predicted"/>
<name>A0A6A5W6D8_9PLEO</name>
<sequence>MFCYRKSSTALRFFPLKYICDVGMFQDAGPFVNNPLILVLSEAAALFPLSSKPDFVISLGTGEPHYADVPNRVSDNIWHKSILRKLGEAFWEKLQDKQIREAIQTWCIPEWYYRIDTALDGFRPRLDNITTQRIA</sequence>